<feature type="region of interest" description="Disordered" evidence="1">
    <location>
        <begin position="295"/>
        <end position="342"/>
    </location>
</feature>
<feature type="compositionally biased region" description="Pro residues" evidence="1">
    <location>
        <begin position="295"/>
        <end position="321"/>
    </location>
</feature>
<evidence type="ECO:0000313" key="2">
    <source>
        <dbReference type="EMBL" id="GAA2129228.1"/>
    </source>
</evidence>
<feature type="region of interest" description="Disordered" evidence="1">
    <location>
        <begin position="21"/>
        <end position="47"/>
    </location>
</feature>
<evidence type="ECO:0000256" key="1">
    <source>
        <dbReference type="SAM" id="MobiDB-lite"/>
    </source>
</evidence>
<feature type="compositionally biased region" description="Pro residues" evidence="1">
    <location>
        <begin position="33"/>
        <end position="42"/>
    </location>
</feature>
<keyword evidence="3" id="KW-1185">Reference proteome</keyword>
<proteinExistence type="predicted"/>
<evidence type="ECO:0000313" key="3">
    <source>
        <dbReference type="Proteomes" id="UP001500443"/>
    </source>
</evidence>
<sequence>MSETGGGTPDVPTAIAVTSPDLVLPAPGRHGPPGRPAPPGHPGPAVTALRHPREQPLEEALAEVSAVLEQHGFLVVLHPAAAPAAVVRRLHTVRSVLESDRMALIPLPLPPLAVAVIARQLLQLATADVGAGVLATAARLLTHYVHAGAVLGSVAKLDRVPVTLDAHARSWLPGTQFAVLAAPRPRLVRVGRDPVPPGPDFVTGLVHASGRLDAAWVTGELAAGWRVQTVEEAPLPAASAPWWATEKVCEFAAGITDPLVLSRLVASVQRARCSWCGLEIIGDRCLLCATPVPPGPAAPSPAPPQAVPAQPLPAQPVPQPVSQPAHRPAVDAAIPSPPENNR</sequence>
<name>A0ABN2YM07_9ACTN</name>
<comment type="caution">
    <text evidence="2">The sequence shown here is derived from an EMBL/GenBank/DDBJ whole genome shotgun (WGS) entry which is preliminary data.</text>
</comment>
<dbReference type="EMBL" id="BAAAPF010000122">
    <property type="protein sequence ID" value="GAA2129228.1"/>
    <property type="molecule type" value="Genomic_DNA"/>
</dbReference>
<organism evidence="2 3">
    <name type="scientific">Streptomyces synnematoformans</name>
    <dbReference type="NCBI Taxonomy" id="415721"/>
    <lineage>
        <taxon>Bacteria</taxon>
        <taxon>Bacillati</taxon>
        <taxon>Actinomycetota</taxon>
        <taxon>Actinomycetes</taxon>
        <taxon>Kitasatosporales</taxon>
        <taxon>Streptomycetaceae</taxon>
        <taxon>Streptomyces</taxon>
    </lineage>
</organism>
<dbReference type="Proteomes" id="UP001500443">
    <property type="component" value="Unassembled WGS sequence"/>
</dbReference>
<accession>A0ABN2YM07</accession>
<protein>
    <submittedName>
        <fullName evidence="2">Uncharacterized protein</fullName>
    </submittedName>
</protein>
<reference evidence="2 3" key="1">
    <citation type="journal article" date="2019" name="Int. J. Syst. Evol. Microbiol.">
        <title>The Global Catalogue of Microorganisms (GCM) 10K type strain sequencing project: providing services to taxonomists for standard genome sequencing and annotation.</title>
        <authorList>
            <consortium name="The Broad Institute Genomics Platform"/>
            <consortium name="The Broad Institute Genome Sequencing Center for Infectious Disease"/>
            <person name="Wu L."/>
            <person name="Ma J."/>
        </authorList>
    </citation>
    <scope>NUCLEOTIDE SEQUENCE [LARGE SCALE GENOMIC DNA]</scope>
    <source>
        <strain evidence="2 3">JCM 15481</strain>
    </source>
</reference>
<gene>
    <name evidence="2" type="ORF">GCM10009802_37000</name>
</gene>